<evidence type="ECO:0000259" key="4">
    <source>
        <dbReference type="PROSITE" id="PS50158"/>
    </source>
</evidence>
<feature type="domain" description="CCHC-type" evidence="4">
    <location>
        <begin position="247"/>
        <end position="262"/>
    </location>
</feature>
<gene>
    <name evidence="5" type="ORF">MTR67_002485</name>
</gene>
<dbReference type="Pfam" id="PF22909">
    <property type="entry name" value="Caulimovir_coat_dom"/>
    <property type="match status" value="1"/>
</dbReference>
<dbReference type="InterPro" id="IPR043502">
    <property type="entry name" value="DNA/RNA_pol_sf"/>
</dbReference>
<dbReference type="Proteomes" id="UP001234989">
    <property type="component" value="Chromosome 1"/>
</dbReference>
<evidence type="ECO:0000256" key="1">
    <source>
        <dbReference type="ARBA" id="ARBA00022801"/>
    </source>
</evidence>
<proteinExistence type="predicted"/>
<feature type="region of interest" description="Disordered" evidence="3">
    <location>
        <begin position="293"/>
        <end position="319"/>
    </location>
</feature>
<dbReference type="Pfam" id="PF00077">
    <property type="entry name" value="RVP"/>
    <property type="match status" value="1"/>
</dbReference>
<name>A0AAF0TDC2_SOLVR</name>
<dbReference type="EMBL" id="CP133612">
    <property type="protein sequence ID" value="WMV09100.1"/>
    <property type="molecule type" value="Genomic_DNA"/>
</dbReference>
<keyword evidence="6" id="KW-1185">Reference proteome</keyword>
<evidence type="ECO:0000313" key="6">
    <source>
        <dbReference type="Proteomes" id="UP001234989"/>
    </source>
</evidence>
<dbReference type="GO" id="GO:0003676">
    <property type="term" value="F:nucleic acid binding"/>
    <property type="evidence" value="ECO:0007669"/>
    <property type="project" value="InterPro"/>
</dbReference>
<dbReference type="PANTHER" id="PTHR46249:SF32">
    <property type="entry name" value="ZINC KNUCKLE FAMILY PROTEIN"/>
    <property type="match status" value="1"/>
</dbReference>
<feature type="compositionally biased region" description="Basic residues" evidence="3">
    <location>
        <begin position="203"/>
        <end position="216"/>
    </location>
</feature>
<dbReference type="GO" id="GO:0016787">
    <property type="term" value="F:hydrolase activity"/>
    <property type="evidence" value="ECO:0007669"/>
    <property type="project" value="UniProtKB-KW"/>
</dbReference>
<evidence type="ECO:0000313" key="5">
    <source>
        <dbReference type="EMBL" id="WMV09100.1"/>
    </source>
</evidence>
<feature type="compositionally biased region" description="Basic residues" evidence="3">
    <location>
        <begin position="227"/>
        <end position="239"/>
    </location>
</feature>
<dbReference type="Pfam" id="PF24925">
    <property type="entry name" value="DUF7746"/>
    <property type="match status" value="1"/>
</dbReference>
<dbReference type="InterPro" id="IPR021109">
    <property type="entry name" value="Peptidase_aspartic_dom_sf"/>
</dbReference>
<feature type="compositionally biased region" description="Basic and acidic residues" evidence="3">
    <location>
        <begin position="309"/>
        <end position="319"/>
    </location>
</feature>
<evidence type="ECO:0000256" key="2">
    <source>
        <dbReference type="PROSITE-ProRule" id="PRU00047"/>
    </source>
</evidence>
<sequence length="1228" mass="142810">MIIAGFTGQLRGWWDNYMTMEAKAAVINAKAASEGVDNLGFALVKNREDAVYTLVLTILEHFSGRFTNQYETVRTLLNGLRCRDLGEFRWYKDTYLSRVMELPENGLEFWKAKFIDGLPSLFAERVKKTLRDPQGIIPYNHYTYGKLIGACTQEGINLCNELKLSRQLKMDKLRERSQLGDFCTQFGLPDANKGTKHETSKSEHHRSHRKRRRSRRRSQEGREERKAHRKSHRFTKNRSKRDLDKIKCYKCGKFGHIAPNCKLEKLKALELDEDIQEKVYSFHYTSGSESDYEKSEASYYTEDDQPESSNKDQQDSNDSCKCHGDIYNCKHGEFYKLQSQFEDMNLLTITADNVIELLKEVTDNTLREKIIQLAASKTSSSAHSIADDKKTKDDFVYSAPYSLSEVHNRLSSKQTMVVRDSSFDDLKGEIEHLKEEIKFLKQNHIICDHRLTQIESANSKGKTKIDDFPVEENTLAKPVTIDPKQNMFLGMMQVVTAHKWYVKCTILIDNSFSISNFAMIDSGADVSCIQEGLVPTKYFEKTTHMVKSASGHALDIKYKLSNTRICQNKVCIPHFFFLVKNQLYPPIILGTPFINAIYPFTNINAKGFSATYKDRDISYTFITEPVSRDINALIEMKQNHINYLQLEIFSMNIFDTLKATKVQEKIKIISEQMAIDICAEHPSAFWNRKKHIVTLPYEDDFSEENIPTKSRPCQMNSELVEFCKKEIDNLLQKGLIKPSKSPWSCTAFYVNNAAEKERGVPRMEHPWMTKGRGRGRGRSSSVVSSRSSYGSSSSSSTPIIQRGGMSLVKLNSKTQEKASSSLSIHLEDIPENNPLYAQLQEFITQKQSNTFAAIAREDTIDDMKTYEKVEKREMIFLLENADIQRREEPWKIFQRYLLNGLYFPGESYKTRKYYETLLISTGVKFQHFSRYNTSENVYNFSKMIVKQIIHIEDWGISSMTERQISLNNVKMNFTYWDYIQAFDKVLCYNNERHKHTWFIKVCAKIFANPMPNWFLNWWSYHGQTIKILPAPFLNLYKEWVKISPDLNKLYQQDHIPYLQQIEQICFFIEFSIPWIHKWITEVDFTEEQIPGLYRTYYNNFWDKLMKKDPQTKAIYGQELLDQIATTVKEYKSIPNKGIMTNDSTSVKHIARRISNHDEEEQNRMILDYLEEVKRSLLSNLNHYAKSDSSMHSEASEDIMQEAQQIEDEEPADTLKRAEELLAKLKEKA</sequence>
<feature type="compositionally biased region" description="Basic and acidic residues" evidence="3">
    <location>
        <begin position="193"/>
        <end position="202"/>
    </location>
</feature>
<accession>A0AAF0TDC2</accession>
<dbReference type="AlphaFoldDB" id="A0AAF0TDC2"/>
<dbReference type="Gene3D" id="4.10.60.10">
    <property type="entry name" value="Zinc finger, CCHC-type"/>
    <property type="match status" value="1"/>
</dbReference>
<dbReference type="PANTHER" id="PTHR46249">
    <property type="entry name" value="CCHC-TYPE DOMAIN-CONTAINING PROTEIN-RELATED"/>
    <property type="match status" value="1"/>
</dbReference>
<dbReference type="SMART" id="SM00343">
    <property type="entry name" value="ZnF_C2HC"/>
    <property type="match status" value="1"/>
</dbReference>
<dbReference type="InterPro" id="IPR001878">
    <property type="entry name" value="Znf_CCHC"/>
</dbReference>
<feature type="compositionally biased region" description="Basic and acidic residues" evidence="3">
    <location>
        <begin position="217"/>
        <end position="226"/>
    </location>
</feature>
<keyword evidence="1" id="KW-0378">Hydrolase</keyword>
<organism evidence="5 6">
    <name type="scientific">Solanum verrucosum</name>
    <dbReference type="NCBI Taxonomy" id="315347"/>
    <lineage>
        <taxon>Eukaryota</taxon>
        <taxon>Viridiplantae</taxon>
        <taxon>Streptophyta</taxon>
        <taxon>Embryophyta</taxon>
        <taxon>Tracheophyta</taxon>
        <taxon>Spermatophyta</taxon>
        <taxon>Magnoliopsida</taxon>
        <taxon>eudicotyledons</taxon>
        <taxon>Gunneridae</taxon>
        <taxon>Pentapetalae</taxon>
        <taxon>asterids</taxon>
        <taxon>lamiids</taxon>
        <taxon>Solanales</taxon>
        <taxon>Solanaceae</taxon>
        <taxon>Solanoideae</taxon>
        <taxon>Solaneae</taxon>
        <taxon>Solanum</taxon>
    </lineage>
</organism>
<dbReference type="SUPFAM" id="SSF50630">
    <property type="entry name" value="Acid proteases"/>
    <property type="match status" value="1"/>
</dbReference>
<dbReference type="Pfam" id="PF00098">
    <property type="entry name" value="zf-CCHC"/>
    <property type="match status" value="1"/>
</dbReference>
<dbReference type="Gene3D" id="3.10.10.10">
    <property type="entry name" value="HIV Type 1 Reverse Transcriptase, subunit A, domain 1"/>
    <property type="match status" value="1"/>
</dbReference>
<dbReference type="PROSITE" id="PS50158">
    <property type="entry name" value="ZF_CCHC"/>
    <property type="match status" value="1"/>
</dbReference>
<feature type="region of interest" description="Disordered" evidence="3">
    <location>
        <begin position="190"/>
        <end position="239"/>
    </location>
</feature>
<dbReference type="GO" id="GO:0008270">
    <property type="term" value="F:zinc ion binding"/>
    <property type="evidence" value="ECO:0007669"/>
    <property type="project" value="UniProtKB-KW"/>
</dbReference>
<dbReference type="InterPro" id="IPR036875">
    <property type="entry name" value="Znf_CCHC_sf"/>
</dbReference>
<dbReference type="SUPFAM" id="SSF57756">
    <property type="entry name" value="Retrovirus zinc finger-like domains"/>
    <property type="match status" value="1"/>
</dbReference>
<keyword evidence="2" id="KW-0863">Zinc-finger</keyword>
<keyword evidence="2" id="KW-0862">Zinc</keyword>
<evidence type="ECO:0000256" key="3">
    <source>
        <dbReference type="SAM" id="MobiDB-lite"/>
    </source>
</evidence>
<dbReference type="InterPro" id="IPR056648">
    <property type="entry name" value="DUF7746"/>
</dbReference>
<keyword evidence="2" id="KW-0479">Metal-binding</keyword>
<protein>
    <recommendedName>
        <fullName evidence="4">CCHC-type domain-containing protein</fullName>
    </recommendedName>
</protein>
<dbReference type="SUPFAM" id="SSF56672">
    <property type="entry name" value="DNA/RNA polymerases"/>
    <property type="match status" value="1"/>
</dbReference>
<dbReference type="InterPro" id="IPR018061">
    <property type="entry name" value="Retropepsins"/>
</dbReference>
<dbReference type="CDD" id="cd00303">
    <property type="entry name" value="retropepsin_like"/>
    <property type="match status" value="1"/>
</dbReference>
<feature type="region of interest" description="Disordered" evidence="3">
    <location>
        <begin position="765"/>
        <end position="800"/>
    </location>
</feature>
<feature type="compositionally biased region" description="Low complexity" evidence="3">
    <location>
        <begin position="778"/>
        <end position="796"/>
    </location>
</feature>
<reference evidence="5" key="1">
    <citation type="submission" date="2023-08" db="EMBL/GenBank/DDBJ databases">
        <title>A de novo genome assembly of Solanum verrucosum Schlechtendal, a Mexican diploid species geographically isolated from the other diploid A-genome species in potato relatives.</title>
        <authorList>
            <person name="Hosaka K."/>
        </authorList>
    </citation>
    <scope>NUCLEOTIDE SEQUENCE</scope>
    <source>
        <tissue evidence="5">Young leaves</tissue>
    </source>
</reference>